<dbReference type="InterPro" id="IPR013747">
    <property type="entry name" value="ACP_syn_III_C"/>
</dbReference>
<dbReference type="OrthoDB" id="1704808at2"/>
<organism evidence="5 6">
    <name type="scientific">Paenibacillus nanensis</name>
    <dbReference type="NCBI Taxonomy" id="393251"/>
    <lineage>
        <taxon>Bacteria</taxon>
        <taxon>Bacillati</taxon>
        <taxon>Bacillota</taxon>
        <taxon>Bacilli</taxon>
        <taxon>Bacillales</taxon>
        <taxon>Paenibacillaceae</taxon>
        <taxon>Paenibacillus</taxon>
    </lineage>
</organism>
<dbReference type="GO" id="GO:0006633">
    <property type="term" value="P:fatty acid biosynthetic process"/>
    <property type="evidence" value="ECO:0007669"/>
    <property type="project" value="InterPro"/>
</dbReference>
<comment type="caution">
    <text evidence="5">The sequence shown here is derived from an EMBL/GenBank/DDBJ whole genome shotgun (WGS) entry which is preliminary data.</text>
</comment>
<sequence length="328" mass="36358">MSYIKIRTVEVYHPSQSRDNEFFYRRFDERGQDIRSFMAHMGRQSRFVITSGEENTLTMGIEAARKALQTSGLKGEDIDMIVFSTQIPETSFPTNALKLHAAIEADSRAIVMDSNANCAGMTVAVDHAVRYMQGSPHVNRALIVGSDYNTLISNPEDAVTYANYGDASCAVILEKTEEATGFMDAAYYTDSSLKDFIMYPAEGLAAAMLDGSDARYIKWLPFDANSAMPPTYDMLQTLLDRNGLAAADVGAYCLSQFSLANILKIQEHFSLRDEQMVYVGDKYGYTGTSSPFIALYEGIAAGRVKRGDTILFWTIGSGFQLAAMLFRY</sequence>
<dbReference type="AlphaFoldDB" id="A0A3A1USI0"/>
<keyword evidence="1" id="KW-0808">Transferase</keyword>
<proteinExistence type="predicted"/>
<feature type="domain" description="Beta-ketoacyl-[acyl-carrier-protein] synthase III C-terminal" evidence="3">
    <location>
        <begin position="239"/>
        <end position="328"/>
    </location>
</feature>
<dbReference type="InterPro" id="IPR013751">
    <property type="entry name" value="ACP_syn_III_N"/>
</dbReference>
<dbReference type="RefSeq" id="WP_119600740.1">
    <property type="nucleotide sequence ID" value="NZ_QXQA01000010.1"/>
</dbReference>
<dbReference type="Pfam" id="PF08545">
    <property type="entry name" value="ACP_syn_III"/>
    <property type="match status" value="1"/>
</dbReference>
<keyword evidence="6" id="KW-1185">Reference proteome</keyword>
<dbReference type="Pfam" id="PF08541">
    <property type="entry name" value="ACP_syn_III_C"/>
    <property type="match status" value="1"/>
</dbReference>
<dbReference type="PANTHER" id="PTHR34069">
    <property type="entry name" value="3-OXOACYL-[ACYL-CARRIER-PROTEIN] SYNTHASE 3"/>
    <property type="match status" value="1"/>
</dbReference>
<reference evidence="5 6" key="1">
    <citation type="submission" date="2018-09" db="EMBL/GenBank/DDBJ databases">
        <title>Paenibacillus aracenensis nov. sp. isolated from a cave in southern Spain.</title>
        <authorList>
            <person name="Jurado V."/>
            <person name="Gutierrez-Patricio S."/>
            <person name="Gonzalez-Pimentel J.L."/>
            <person name="Miller A.Z."/>
            <person name="Laiz L."/>
            <person name="Saiz-Jimenez C."/>
        </authorList>
    </citation>
    <scope>NUCLEOTIDE SEQUENCE [LARGE SCALE GENOMIC DNA]</scope>
    <source>
        <strain evidence="5 6">DSM 22867</strain>
    </source>
</reference>
<evidence type="ECO:0000313" key="5">
    <source>
        <dbReference type="EMBL" id="RIX51447.1"/>
    </source>
</evidence>
<dbReference type="EMBL" id="QXQA01000010">
    <property type="protein sequence ID" value="RIX51447.1"/>
    <property type="molecule type" value="Genomic_DNA"/>
</dbReference>
<dbReference type="SUPFAM" id="SSF53901">
    <property type="entry name" value="Thiolase-like"/>
    <property type="match status" value="1"/>
</dbReference>
<accession>A0A3A1USI0</accession>
<dbReference type="GO" id="GO:0044550">
    <property type="term" value="P:secondary metabolite biosynthetic process"/>
    <property type="evidence" value="ECO:0007669"/>
    <property type="project" value="TreeGrafter"/>
</dbReference>
<dbReference type="Gene3D" id="3.40.47.10">
    <property type="match status" value="1"/>
</dbReference>
<feature type="domain" description="Beta-ketoacyl-[acyl-carrier-protein] synthase III N-terminal" evidence="4">
    <location>
        <begin position="112"/>
        <end position="190"/>
    </location>
</feature>
<dbReference type="Proteomes" id="UP000266482">
    <property type="component" value="Unassembled WGS sequence"/>
</dbReference>
<dbReference type="PANTHER" id="PTHR34069:SF2">
    <property type="entry name" value="BETA-KETOACYL-[ACYL-CARRIER-PROTEIN] SYNTHASE III"/>
    <property type="match status" value="1"/>
</dbReference>
<evidence type="ECO:0000256" key="1">
    <source>
        <dbReference type="ARBA" id="ARBA00022679"/>
    </source>
</evidence>
<dbReference type="GO" id="GO:0004315">
    <property type="term" value="F:3-oxoacyl-[acyl-carrier-protein] synthase activity"/>
    <property type="evidence" value="ECO:0007669"/>
    <property type="project" value="InterPro"/>
</dbReference>
<evidence type="ECO:0000259" key="3">
    <source>
        <dbReference type="Pfam" id="PF08541"/>
    </source>
</evidence>
<keyword evidence="2" id="KW-0012">Acyltransferase</keyword>
<evidence type="ECO:0000259" key="4">
    <source>
        <dbReference type="Pfam" id="PF08545"/>
    </source>
</evidence>
<evidence type="ECO:0000313" key="6">
    <source>
        <dbReference type="Proteomes" id="UP000266482"/>
    </source>
</evidence>
<name>A0A3A1USI0_9BACL</name>
<gene>
    <name evidence="5" type="ORF">D3P08_16145</name>
</gene>
<dbReference type="InterPro" id="IPR016039">
    <property type="entry name" value="Thiolase-like"/>
</dbReference>
<evidence type="ECO:0000256" key="2">
    <source>
        <dbReference type="ARBA" id="ARBA00023315"/>
    </source>
</evidence>
<protein>
    <submittedName>
        <fullName evidence="5">Ketoacyl-ACP synthase III</fullName>
    </submittedName>
</protein>